<evidence type="ECO:0000256" key="4">
    <source>
        <dbReference type="PIRNR" id="PIRNR036492"/>
    </source>
</evidence>
<dbReference type="PANTHER" id="PTHR43570:SF16">
    <property type="entry name" value="ALDEHYDE DEHYDROGENASE TYPE III, ISOFORM Q"/>
    <property type="match status" value="1"/>
</dbReference>
<dbReference type="PANTHER" id="PTHR43570">
    <property type="entry name" value="ALDEHYDE DEHYDROGENASE"/>
    <property type="match status" value="1"/>
</dbReference>
<evidence type="ECO:0000256" key="3">
    <source>
        <dbReference type="ARBA" id="ARBA00023027"/>
    </source>
</evidence>
<dbReference type="Gene3D" id="3.40.605.10">
    <property type="entry name" value="Aldehyde Dehydrogenase, Chain A, domain 1"/>
    <property type="match status" value="1"/>
</dbReference>
<evidence type="ECO:0000256" key="1">
    <source>
        <dbReference type="ARBA" id="ARBA00009986"/>
    </source>
</evidence>
<evidence type="ECO:0000256" key="6">
    <source>
        <dbReference type="PROSITE-ProRule" id="PRU10007"/>
    </source>
</evidence>
<comment type="similarity">
    <text evidence="1 4 7">Belongs to the aldehyde dehydrogenase family.</text>
</comment>
<dbReference type="PIRSF" id="PIRSF036492">
    <property type="entry name" value="ALDH"/>
    <property type="match status" value="1"/>
</dbReference>
<gene>
    <name evidence="9" type="ORF">K8352_13610</name>
</gene>
<feature type="domain" description="Aldehyde dehydrogenase" evidence="8">
    <location>
        <begin position="9"/>
        <end position="425"/>
    </location>
</feature>
<keyword evidence="10" id="KW-1185">Reference proteome</keyword>
<organism evidence="9 10">
    <name type="scientific">Cerina litoralis</name>
    <dbReference type="NCBI Taxonomy" id="2874477"/>
    <lineage>
        <taxon>Bacteria</taxon>
        <taxon>Pseudomonadati</taxon>
        <taxon>Bacteroidota</taxon>
        <taxon>Flavobacteriia</taxon>
        <taxon>Flavobacteriales</taxon>
        <taxon>Flavobacteriaceae</taxon>
        <taxon>Cerina</taxon>
    </lineage>
</organism>
<evidence type="ECO:0000313" key="9">
    <source>
        <dbReference type="EMBL" id="MCG2461790.1"/>
    </source>
</evidence>
<dbReference type="InterPro" id="IPR015590">
    <property type="entry name" value="Aldehyde_DH_dom"/>
</dbReference>
<evidence type="ECO:0000259" key="8">
    <source>
        <dbReference type="Pfam" id="PF00171"/>
    </source>
</evidence>
<keyword evidence="2 4" id="KW-0560">Oxidoreductase</keyword>
<comment type="caution">
    <text evidence="9">The sequence shown here is derived from an EMBL/GenBank/DDBJ whole genome shotgun (WGS) entry which is preliminary data.</text>
</comment>
<dbReference type="Proteomes" id="UP001200642">
    <property type="component" value="Unassembled WGS sequence"/>
</dbReference>
<dbReference type="EMBL" id="JAIRBC010000020">
    <property type="protein sequence ID" value="MCG2461790.1"/>
    <property type="molecule type" value="Genomic_DNA"/>
</dbReference>
<dbReference type="PROSITE" id="PS00687">
    <property type="entry name" value="ALDEHYDE_DEHYDR_GLU"/>
    <property type="match status" value="1"/>
</dbReference>
<feature type="active site" evidence="5 6">
    <location>
        <position position="206"/>
    </location>
</feature>
<dbReference type="RefSeq" id="WP_317902932.1">
    <property type="nucleotide sequence ID" value="NZ_JAIRBC010000020.1"/>
</dbReference>
<dbReference type="Pfam" id="PF00171">
    <property type="entry name" value="Aldedh"/>
    <property type="match status" value="1"/>
</dbReference>
<dbReference type="InterPro" id="IPR016162">
    <property type="entry name" value="Ald_DH_N"/>
</dbReference>
<dbReference type="InterPro" id="IPR012394">
    <property type="entry name" value="Aldehyde_DH_NAD(P)"/>
</dbReference>
<dbReference type="SUPFAM" id="SSF53720">
    <property type="entry name" value="ALDH-like"/>
    <property type="match status" value="1"/>
</dbReference>
<keyword evidence="3" id="KW-0520">NAD</keyword>
<evidence type="ECO:0000256" key="5">
    <source>
        <dbReference type="PIRSR" id="PIRSR036492-1"/>
    </source>
</evidence>
<evidence type="ECO:0000256" key="7">
    <source>
        <dbReference type="RuleBase" id="RU003345"/>
    </source>
</evidence>
<protein>
    <recommendedName>
        <fullName evidence="4">Aldehyde dehydrogenase</fullName>
    </recommendedName>
</protein>
<dbReference type="GO" id="GO:0004029">
    <property type="term" value="F:aldehyde dehydrogenase (NAD+) activity"/>
    <property type="evidence" value="ECO:0007669"/>
    <property type="project" value="TreeGrafter"/>
</dbReference>
<dbReference type="Gene3D" id="3.40.309.10">
    <property type="entry name" value="Aldehyde Dehydrogenase, Chain A, domain 2"/>
    <property type="match status" value="1"/>
</dbReference>
<dbReference type="FunFam" id="3.40.605.10:FF:000004">
    <property type="entry name" value="Aldehyde dehydrogenase"/>
    <property type="match status" value="1"/>
</dbReference>
<reference evidence="9" key="1">
    <citation type="submission" date="2023-02" db="EMBL/GenBank/DDBJ databases">
        <title>Genome of Flavobacteriaceae gen. nov. sp. strain F89.</title>
        <authorList>
            <person name="Wang Y."/>
        </authorList>
    </citation>
    <scope>NUCLEOTIDE SEQUENCE</scope>
    <source>
        <strain evidence="9">F89</strain>
    </source>
</reference>
<evidence type="ECO:0000256" key="2">
    <source>
        <dbReference type="ARBA" id="ARBA00023002"/>
    </source>
</evidence>
<evidence type="ECO:0000313" key="10">
    <source>
        <dbReference type="Proteomes" id="UP001200642"/>
    </source>
</evidence>
<dbReference type="GO" id="GO:0005737">
    <property type="term" value="C:cytoplasm"/>
    <property type="evidence" value="ECO:0007669"/>
    <property type="project" value="TreeGrafter"/>
</dbReference>
<dbReference type="InterPro" id="IPR016160">
    <property type="entry name" value="Ald_DH_CS_CYS"/>
</dbReference>
<accession>A0AAE3JP58</accession>
<dbReference type="FunFam" id="3.40.309.10:FF:000003">
    <property type="entry name" value="Aldehyde dehydrogenase"/>
    <property type="match status" value="1"/>
</dbReference>
<dbReference type="GO" id="GO:0006081">
    <property type="term" value="P:aldehyde metabolic process"/>
    <property type="evidence" value="ECO:0007669"/>
    <property type="project" value="InterPro"/>
</dbReference>
<dbReference type="AlphaFoldDB" id="A0AAE3JP58"/>
<dbReference type="CDD" id="cd07136">
    <property type="entry name" value="ALDH_YwdH-P39616"/>
    <property type="match status" value="1"/>
</dbReference>
<proteinExistence type="inferred from homology"/>
<sequence length="455" mass="51030">MELLQQQRKFFNTQQTKDLTFRKKALQRLEQEIEAREDAICDALYADFKKPIFESLALETQIVLAEIRLAIKKFGRWAKPKKVSASWVNFPSSEWIYKEPYGSILVIAPWNYPFQLALAPVIGAIAAGNTVFLKPSEMAPNTSAVLKEIIESVCLPEHVTVVEGGVEISQELLAQRWDYIFFTGSTQVGQIVYKSAAKHLTPVTLELGGKNPCIVDHSAKVKLAAKRIVWGKFINGGQTCIAPDYILVHKKVKGELIRALKKSITESYGSDIEGAAEDLARIINAKHYQRLKGLLIGEEILFGGTYNDSDNYLSPTLVNESALESKLMEDEIFGPILPIISYEDKADIEKYISRYGKPLAAYVFSKSKKFQDYITEAYSFGGGAINDTVVQFTNPRLPFGGVGSSGMGAYHGQHSFEVFSHHKSVVKRGNWIDPSLRYPPYNLPLKYIKMLKKFL</sequence>
<dbReference type="PROSITE" id="PS00070">
    <property type="entry name" value="ALDEHYDE_DEHYDR_CYS"/>
    <property type="match status" value="1"/>
</dbReference>
<dbReference type="InterPro" id="IPR029510">
    <property type="entry name" value="Ald_DH_CS_GLU"/>
</dbReference>
<feature type="active site" evidence="5">
    <location>
        <position position="240"/>
    </location>
</feature>
<dbReference type="InterPro" id="IPR016163">
    <property type="entry name" value="Ald_DH_C"/>
</dbReference>
<dbReference type="InterPro" id="IPR016161">
    <property type="entry name" value="Ald_DH/histidinol_DH"/>
</dbReference>
<name>A0AAE3JP58_9FLAO</name>